<protein>
    <recommendedName>
        <fullName evidence="5">Nucleotide-diphospho-sugar transferase domain-containing protein</fullName>
    </recommendedName>
</protein>
<dbReference type="GO" id="GO:0005794">
    <property type="term" value="C:Golgi apparatus"/>
    <property type="evidence" value="ECO:0007669"/>
    <property type="project" value="TreeGrafter"/>
</dbReference>
<dbReference type="EMBL" id="HBER01037983">
    <property type="protein sequence ID" value="CAD8543950.1"/>
    <property type="molecule type" value="Transcribed_RNA"/>
</dbReference>
<sequence>MRPACASQRSGKGKRCACSTAASPGSDDDSDRFRQALSECTADCGSVRRLLLELRRQHRRSRLSWCPLLIAIAIVCCVHAFTQWLYSVEPGMSHLQADGFTHPLYSAEAGMPQPQRDMPQADGFILAGVPNGSSLPIEPFARYAAFTLIRGGAHRIDYSKYEFRCLALHEVLHNASYGTPVRFDDIAFHEGNVPAQIAASIAAAHGVRFFDVRPYGAFKVPPFTRIWRVRKPSQYPIGYNHMCRFFAMQWVQALRRYDLVMRIDEDVVVHRVSRNPFLHMLGANGTYGYAFWTAESHKETVQTLRIWLNDYINQHGISTAQKVDVQWMYFTNVFITRVDWWLQPQVQRFLLDVDKTSHIYWHRWGDAPLQTSALHMFAPASKIVFIEIDYSHGSTRNEIKQGKEAKYEESMALSERLYNKIMNEIDALMPCMVADHLGLSGTPFQREGDANDALRGFLMLNLTLSMEEVGLYSPNELARIVQNDLGLGGPMPPEGLVGLEHRSAMLRTFGLAPNATDGLLWRTVSKHPCVGSKIKDNSGFLNNKDGEATMKKLGLIR</sequence>
<dbReference type="InterPro" id="IPR029044">
    <property type="entry name" value="Nucleotide-diphossugar_trans"/>
</dbReference>
<keyword evidence="3" id="KW-0472">Membrane</keyword>
<evidence type="ECO:0008006" key="5">
    <source>
        <dbReference type="Google" id="ProtNLM"/>
    </source>
</evidence>
<evidence type="ECO:0000256" key="2">
    <source>
        <dbReference type="ARBA" id="ARBA00022679"/>
    </source>
</evidence>
<proteinExistence type="inferred from homology"/>
<dbReference type="Pfam" id="PF01793">
    <property type="entry name" value="Glyco_transf_15"/>
    <property type="match status" value="1"/>
</dbReference>
<keyword evidence="2" id="KW-0808">Transferase</keyword>
<dbReference type="SUPFAM" id="SSF53448">
    <property type="entry name" value="Nucleotide-diphospho-sugar transferases"/>
    <property type="match status" value="1"/>
</dbReference>
<dbReference type="Gene3D" id="3.90.550.10">
    <property type="entry name" value="Spore Coat Polysaccharide Biosynthesis Protein SpsA, Chain A"/>
    <property type="match status" value="1"/>
</dbReference>
<comment type="similarity">
    <text evidence="1">Belongs to the glycosyltransferase 15 family.</text>
</comment>
<name>A0A7S0NZV5_9EUKA</name>
<dbReference type="AlphaFoldDB" id="A0A7S0NZV5"/>
<dbReference type="GO" id="GO:0000026">
    <property type="term" value="F:alpha-1,2-mannosyltransferase activity"/>
    <property type="evidence" value="ECO:0007669"/>
    <property type="project" value="TreeGrafter"/>
</dbReference>
<dbReference type="GO" id="GO:0016020">
    <property type="term" value="C:membrane"/>
    <property type="evidence" value="ECO:0007669"/>
    <property type="project" value="InterPro"/>
</dbReference>
<reference evidence="4" key="1">
    <citation type="submission" date="2021-01" db="EMBL/GenBank/DDBJ databases">
        <authorList>
            <person name="Corre E."/>
            <person name="Pelletier E."/>
            <person name="Niang G."/>
            <person name="Scheremetjew M."/>
            <person name="Finn R."/>
            <person name="Kale V."/>
            <person name="Holt S."/>
            <person name="Cochrane G."/>
            <person name="Meng A."/>
            <person name="Brown T."/>
            <person name="Cohen L."/>
        </authorList>
    </citation>
    <scope>NUCLEOTIDE SEQUENCE</scope>
    <source>
        <strain evidence="4">RCC1130</strain>
    </source>
</reference>
<evidence type="ECO:0000256" key="3">
    <source>
        <dbReference type="SAM" id="Phobius"/>
    </source>
</evidence>
<dbReference type="PANTHER" id="PTHR31121">
    <property type="entry name" value="ALPHA-1,2 MANNOSYLTRANSFERASE KTR1"/>
    <property type="match status" value="1"/>
</dbReference>
<organism evidence="4">
    <name type="scientific">Calcidiscus leptoporus</name>
    <dbReference type="NCBI Taxonomy" id="127549"/>
    <lineage>
        <taxon>Eukaryota</taxon>
        <taxon>Haptista</taxon>
        <taxon>Haptophyta</taxon>
        <taxon>Prymnesiophyceae</taxon>
        <taxon>Coccolithales</taxon>
        <taxon>Calcidiscaceae</taxon>
        <taxon>Calcidiscus</taxon>
    </lineage>
</organism>
<dbReference type="GO" id="GO:0000032">
    <property type="term" value="P:cell wall mannoprotein biosynthetic process"/>
    <property type="evidence" value="ECO:0007669"/>
    <property type="project" value="TreeGrafter"/>
</dbReference>
<dbReference type="PANTHER" id="PTHR31121:SF6">
    <property type="entry name" value="ALPHA-1,2 MANNOSYLTRANSFERASE KTR1"/>
    <property type="match status" value="1"/>
</dbReference>
<accession>A0A7S0NZV5</accession>
<evidence type="ECO:0000313" key="4">
    <source>
        <dbReference type="EMBL" id="CAD8543950.1"/>
    </source>
</evidence>
<feature type="transmembrane region" description="Helical" evidence="3">
    <location>
        <begin position="65"/>
        <end position="86"/>
    </location>
</feature>
<dbReference type="GO" id="GO:0006487">
    <property type="term" value="P:protein N-linked glycosylation"/>
    <property type="evidence" value="ECO:0007669"/>
    <property type="project" value="TreeGrafter"/>
</dbReference>
<evidence type="ECO:0000256" key="1">
    <source>
        <dbReference type="ARBA" id="ARBA00007677"/>
    </source>
</evidence>
<keyword evidence="3" id="KW-0812">Transmembrane</keyword>
<keyword evidence="3" id="KW-1133">Transmembrane helix</keyword>
<dbReference type="InterPro" id="IPR002685">
    <property type="entry name" value="Glyco_trans_15"/>
</dbReference>
<gene>
    <name evidence="4" type="ORF">CLEP1334_LOCUS19237</name>
</gene>